<dbReference type="Proteomes" id="UP001501170">
    <property type="component" value="Unassembled WGS sequence"/>
</dbReference>
<dbReference type="InterPro" id="IPR047057">
    <property type="entry name" value="MerR_fam"/>
</dbReference>
<evidence type="ECO:0000256" key="1">
    <source>
        <dbReference type="ARBA" id="ARBA00023125"/>
    </source>
</evidence>
<dbReference type="InterPro" id="IPR000551">
    <property type="entry name" value="MerR-type_HTH_dom"/>
</dbReference>
<sequence>MTEYRIDDLARISGVTTRNIRGYQEHGLLPRPVRRGRVAIYTEKHLSRLRAIDKLLRNGFTLKHIATFLTNPRALVGEALELTEILDEPWASTERTVFDRPALERLFGTVDDADVQALLGAGLLEETADGAAYETGDPRSLRNLARLVEQGMRLTVLADVHRRFAEKVAEAAEILMVSAREEVDRRRGPGWVPADQDEASWAASLLGTMRAVGTQNAHATLDRCLDGALDHELRVHQHAAGERESQSSSH</sequence>
<feature type="domain" description="HTH merR-type" evidence="2">
    <location>
        <begin position="3"/>
        <end position="71"/>
    </location>
</feature>
<dbReference type="SMART" id="SM00422">
    <property type="entry name" value="HTH_MERR"/>
    <property type="match status" value="1"/>
</dbReference>
<dbReference type="InterPro" id="IPR009061">
    <property type="entry name" value="DNA-bd_dom_put_sf"/>
</dbReference>
<comment type="caution">
    <text evidence="3">The sequence shown here is derived from an EMBL/GenBank/DDBJ whole genome shotgun (WGS) entry which is preliminary data.</text>
</comment>
<reference evidence="4" key="1">
    <citation type="journal article" date="2019" name="Int. J. Syst. Evol. Microbiol.">
        <title>The Global Catalogue of Microorganisms (GCM) 10K type strain sequencing project: providing services to taxonomists for standard genome sequencing and annotation.</title>
        <authorList>
            <consortium name="The Broad Institute Genomics Platform"/>
            <consortium name="The Broad Institute Genome Sequencing Center for Infectious Disease"/>
            <person name="Wu L."/>
            <person name="Ma J."/>
        </authorList>
    </citation>
    <scope>NUCLEOTIDE SEQUENCE [LARGE SCALE GENOMIC DNA]</scope>
    <source>
        <strain evidence="4">JCM 16227</strain>
    </source>
</reference>
<dbReference type="RefSeq" id="WP_006895949.1">
    <property type="nucleotide sequence ID" value="NZ_BAAARB010000019.1"/>
</dbReference>
<dbReference type="EMBL" id="BAAARB010000019">
    <property type="protein sequence ID" value="GAA2388345.1"/>
    <property type="molecule type" value="Genomic_DNA"/>
</dbReference>
<keyword evidence="1" id="KW-0238">DNA-binding</keyword>
<dbReference type="PROSITE" id="PS50937">
    <property type="entry name" value="HTH_MERR_2"/>
    <property type="match status" value="1"/>
</dbReference>
<gene>
    <name evidence="3" type="ORF">GCM10009855_30610</name>
</gene>
<evidence type="ECO:0000313" key="3">
    <source>
        <dbReference type="EMBL" id="GAA2388345.1"/>
    </source>
</evidence>
<dbReference type="PANTHER" id="PTHR30204:SF93">
    <property type="entry name" value="HTH MERR-TYPE DOMAIN-CONTAINING PROTEIN"/>
    <property type="match status" value="1"/>
</dbReference>
<dbReference type="Gene3D" id="1.10.1660.10">
    <property type="match status" value="1"/>
</dbReference>
<proteinExistence type="predicted"/>
<keyword evidence="4" id="KW-1185">Reference proteome</keyword>
<dbReference type="PANTHER" id="PTHR30204">
    <property type="entry name" value="REDOX-CYCLING DRUG-SENSING TRANSCRIPTIONAL ACTIVATOR SOXR"/>
    <property type="match status" value="1"/>
</dbReference>
<evidence type="ECO:0000313" key="4">
    <source>
        <dbReference type="Proteomes" id="UP001501170"/>
    </source>
</evidence>
<evidence type="ECO:0000259" key="2">
    <source>
        <dbReference type="PROSITE" id="PS50937"/>
    </source>
</evidence>
<dbReference type="SUPFAM" id="SSF46955">
    <property type="entry name" value="Putative DNA-binding domain"/>
    <property type="match status" value="1"/>
</dbReference>
<accession>A0ABN3HVU7</accession>
<name>A0ABN3HVU7_9ACTN</name>
<dbReference type="Pfam" id="PF13411">
    <property type="entry name" value="MerR_1"/>
    <property type="match status" value="1"/>
</dbReference>
<organism evidence="3 4">
    <name type="scientific">Gordonia cholesterolivorans</name>
    <dbReference type="NCBI Taxonomy" id="559625"/>
    <lineage>
        <taxon>Bacteria</taxon>
        <taxon>Bacillati</taxon>
        <taxon>Actinomycetota</taxon>
        <taxon>Actinomycetes</taxon>
        <taxon>Mycobacteriales</taxon>
        <taxon>Gordoniaceae</taxon>
        <taxon>Gordonia</taxon>
    </lineage>
</organism>
<protein>
    <recommendedName>
        <fullName evidence="2">HTH merR-type domain-containing protein</fullName>
    </recommendedName>
</protein>